<dbReference type="AlphaFoldDB" id="A0A5B7IV27"/>
<keyword evidence="2" id="KW-1185">Reference proteome</keyword>
<protein>
    <submittedName>
        <fullName evidence="1">Uncharacterized protein</fullName>
    </submittedName>
</protein>
<organism evidence="1 2">
    <name type="scientific">Portunus trituberculatus</name>
    <name type="common">Swimming crab</name>
    <name type="synonym">Neptunus trituberculatus</name>
    <dbReference type="NCBI Taxonomy" id="210409"/>
    <lineage>
        <taxon>Eukaryota</taxon>
        <taxon>Metazoa</taxon>
        <taxon>Ecdysozoa</taxon>
        <taxon>Arthropoda</taxon>
        <taxon>Crustacea</taxon>
        <taxon>Multicrustacea</taxon>
        <taxon>Malacostraca</taxon>
        <taxon>Eumalacostraca</taxon>
        <taxon>Eucarida</taxon>
        <taxon>Decapoda</taxon>
        <taxon>Pleocyemata</taxon>
        <taxon>Brachyura</taxon>
        <taxon>Eubrachyura</taxon>
        <taxon>Portunoidea</taxon>
        <taxon>Portunidae</taxon>
        <taxon>Portuninae</taxon>
        <taxon>Portunus</taxon>
    </lineage>
</organism>
<dbReference type="EMBL" id="VSRR010070689">
    <property type="protein sequence ID" value="MPC86173.1"/>
    <property type="molecule type" value="Genomic_DNA"/>
</dbReference>
<reference evidence="1 2" key="1">
    <citation type="submission" date="2019-05" db="EMBL/GenBank/DDBJ databases">
        <title>Another draft genome of Portunus trituberculatus and its Hox gene families provides insights of decapod evolution.</title>
        <authorList>
            <person name="Jeong J.-H."/>
            <person name="Song I."/>
            <person name="Kim S."/>
            <person name="Choi T."/>
            <person name="Kim D."/>
            <person name="Ryu S."/>
            <person name="Kim W."/>
        </authorList>
    </citation>
    <scope>NUCLEOTIDE SEQUENCE [LARGE SCALE GENOMIC DNA]</scope>
    <source>
        <tissue evidence="1">Muscle</tissue>
    </source>
</reference>
<comment type="caution">
    <text evidence="1">The sequence shown here is derived from an EMBL/GenBank/DDBJ whole genome shotgun (WGS) entry which is preliminary data.</text>
</comment>
<evidence type="ECO:0000313" key="2">
    <source>
        <dbReference type="Proteomes" id="UP000324222"/>
    </source>
</evidence>
<evidence type="ECO:0000313" key="1">
    <source>
        <dbReference type="EMBL" id="MPC86173.1"/>
    </source>
</evidence>
<name>A0A5B7IV27_PORTR</name>
<accession>A0A5B7IV27</accession>
<dbReference type="Proteomes" id="UP000324222">
    <property type="component" value="Unassembled WGS sequence"/>
</dbReference>
<gene>
    <name evidence="1" type="ORF">E2C01_080989</name>
</gene>
<sequence>MYLDLIIGFSFILSCERWLDNVLELFKFFSTGTLFNYEFWV</sequence>
<proteinExistence type="predicted"/>